<comment type="similarity">
    <text evidence="7 8">Belongs to the PINc/VapC protein family.</text>
</comment>
<dbReference type="OrthoDB" id="147588at2157"/>
<dbReference type="AlphaFoldDB" id="L9ZNZ6"/>
<keyword evidence="6 8" id="KW-0460">Magnesium</keyword>
<dbReference type="InterPro" id="IPR029060">
    <property type="entry name" value="PIN-like_dom_sf"/>
</dbReference>
<evidence type="ECO:0000256" key="6">
    <source>
        <dbReference type="ARBA" id="ARBA00022842"/>
    </source>
</evidence>
<evidence type="ECO:0000256" key="8">
    <source>
        <dbReference type="HAMAP-Rule" id="MF_00265"/>
    </source>
</evidence>
<organism evidence="10 11">
    <name type="scientific">Natrialba hulunbeirensis JCM 10989</name>
    <dbReference type="NCBI Taxonomy" id="1227493"/>
    <lineage>
        <taxon>Archaea</taxon>
        <taxon>Methanobacteriati</taxon>
        <taxon>Methanobacteriota</taxon>
        <taxon>Stenosarchaea group</taxon>
        <taxon>Halobacteria</taxon>
        <taxon>Halobacteriales</taxon>
        <taxon>Natrialbaceae</taxon>
        <taxon>Natrialba</taxon>
    </lineage>
</organism>
<comment type="cofactor">
    <cofactor evidence="1 8">
        <name>Mg(2+)</name>
        <dbReference type="ChEBI" id="CHEBI:18420"/>
    </cofactor>
</comment>
<keyword evidence="2 8" id="KW-1277">Toxin-antitoxin system</keyword>
<dbReference type="GO" id="GO:0000287">
    <property type="term" value="F:magnesium ion binding"/>
    <property type="evidence" value="ECO:0007669"/>
    <property type="project" value="UniProtKB-UniRule"/>
</dbReference>
<dbReference type="EC" id="3.1.-.-" evidence="8"/>
<dbReference type="CDD" id="cd18739">
    <property type="entry name" value="PIN_VapC4-5_FitB-like"/>
    <property type="match status" value="1"/>
</dbReference>
<comment type="function">
    <text evidence="8">Toxic component of a toxin-antitoxin (TA) system. An RNase.</text>
</comment>
<dbReference type="PATRIC" id="fig|1227493.4.peg.3590"/>
<sequence length="126" mass="13721">MIALDASFVIDYLNGVEATRSFLEQRDEPVYYVPTLALFEVAREAAWAESRSVEDVLAGLDWTEPLAFDAGASREAAQIHTELLENGMPINAADVMIAGICRHHGASLVTHNGDFTAVPGLELVDY</sequence>
<evidence type="ECO:0000256" key="2">
    <source>
        <dbReference type="ARBA" id="ARBA00022649"/>
    </source>
</evidence>
<comment type="caution">
    <text evidence="10">The sequence shown here is derived from an EMBL/GenBank/DDBJ whole genome shotgun (WGS) entry which is preliminary data.</text>
</comment>
<dbReference type="InterPro" id="IPR022907">
    <property type="entry name" value="VapC_family"/>
</dbReference>
<dbReference type="PANTHER" id="PTHR33653">
    <property type="entry name" value="RIBONUCLEASE VAPC2"/>
    <property type="match status" value="1"/>
</dbReference>
<keyword evidence="4 8" id="KW-0479">Metal-binding</keyword>
<dbReference type="GO" id="GO:0016787">
    <property type="term" value="F:hydrolase activity"/>
    <property type="evidence" value="ECO:0007669"/>
    <property type="project" value="UniProtKB-KW"/>
</dbReference>
<evidence type="ECO:0000256" key="4">
    <source>
        <dbReference type="ARBA" id="ARBA00022723"/>
    </source>
</evidence>
<gene>
    <name evidence="8" type="primary">vapC</name>
    <name evidence="10" type="ORF">C483_17853</name>
</gene>
<feature type="binding site" evidence="8">
    <location>
        <position position="5"/>
    </location>
    <ligand>
        <name>Mg(2+)</name>
        <dbReference type="ChEBI" id="CHEBI:18420"/>
    </ligand>
</feature>
<evidence type="ECO:0000313" key="11">
    <source>
        <dbReference type="Proteomes" id="UP000011519"/>
    </source>
</evidence>
<evidence type="ECO:0000256" key="5">
    <source>
        <dbReference type="ARBA" id="ARBA00022801"/>
    </source>
</evidence>
<evidence type="ECO:0000256" key="3">
    <source>
        <dbReference type="ARBA" id="ARBA00022722"/>
    </source>
</evidence>
<evidence type="ECO:0000256" key="7">
    <source>
        <dbReference type="ARBA" id="ARBA00038093"/>
    </source>
</evidence>
<keyword evidence="3 8" id="KW-0540">Nuclease</keyword>
<protein>
    <recommendedName>
        <fullName evidence="8">Ribonuclease VapC</fullName>
        <shortName evidence="8">RNase VapC</shortName>
        <ecNumber evidence="8">3.1.-.-</ecNumber>
    </recommendedName>
    <alternativeName>
        <fullName evidence="8">Putative toxin VapC</fullName>
    </alternativeName>
</protein>
<dbReference type="GO" id="GO:0090729">
    <property type="term" value="F:toxin activity"/>
    <property type="evidence" value="ECO:0007669"/>
    <property type="project" value="UniProtKB-KW"/>
</dbReference>
<dbReference type="Pfam" id="PF01850">
    <property type="entry name" value="PIN"/>
    <property type="match status" value="1"/>
</dbReference>
<dbReference type="HAMAP" id="MF_00265">
    <property type="entry name" value="VapC_Nob1"/>
    <property type="match status" value="1"/>
</dbReference>
<dbReference type="GO" id="GO:0004540">
    <property type="term" value="F:RNA nuclease activity"/>
    <property type="evidence" value="ECO:0007669"/>
    <property type="project" value="InterPro"/>
</dbReference>
<dbReference type="STRING" id="1227493.C483_17853"/>
<feature type="binding site" evidence="8">
    <location>
        <position position="94"/>
    </location>
    <ligand>
        <name>Mg(2+)</name>
        <dbReference type="ChEBI" id="CHEBI:18420"/>
    </ligand>
</feature>
<evidence type="ECO:0000256" key="1">
    <source>
        <dbReference type="ARBA" id="ARBA00001946"/>
    </source>
</evidence>
<accession>L9ZNZ6</accession>
<dbReference type="EMBL" id="AOIM01000041">
    <property type="protein sequence ID" value="ELY87786.1"/>
    <property type="molecule type" value="Genomic_DNA"/>
</dbReference>
<dbReference type="Proteomes" id="UP000011519">
    <property type="component" value="Unassembled WGS sequence"/>
</dbReference>
<name>L9ZNZ6_9EURY</name>
<keyword evidence="5 8" id="KW-0378">Hydrolase</keyword>
<dbReference type="InterPro" id="IPR050556">
    <property type="entry name" value="Type_II_TA_system_RNase"/>
</dbReference>
<keyword evidence="8" id="KW-0800">Toxin</keyword>
<proteinExistence type="inferred from homology"/>
<reference evidence="10 11" key="1">
    <citation type="journal article" date="2014" name="PLoS Genet.">
        <title>Phylogenetically driven sequencing of extremely halophilic archaea reveals strategies for static and dynamic osmo-response.</title>
        <authorList>
            <person name="Becker E.A."/>
            <person name="Seitzer P.M."/>
            <person name="Tritt A."/>
            <person name="Larsen D."/>
            <person name="Krusor M."/>
            <person name="Yao A.I."/>
            <person name="Wu D."/>
            <person name="Madern D."/>
            <person name="Eisen J.A."/>
            <person name="Darling A.E."/>
            <person name="Facciotti M.T."/>
        </authorList>
    </citation>
    <scope>NUCLEOTIDE SEQUENCE [LARGE SCALE GENOMIC DNA]</scope>
    <source>
        <strain evidence="10 11">JCM 10989</strain>
    </source>
</reference>
<dbReference type="RefSeq" id="WP_006654702.1">
    <property type="nucleotide sequence ID" value="NZ_AOIM01000041.1"/>
</dbReference>
<evidence type="ECO:0000313" key="10">
    <source>
        <dbReference type="EMBL" id="ELY87786.1"/>
    </source>
</evidence>
<keyword evidence="11" id="KW-1185">Reference proteome</keyword>
<dbReference type="SUPFAM" id="SSF88723">
    <property type="entry name" value="PIN domain-like"/>
    <property type="match status" value="1"/>
</dbReference>
<dbReference type="InterPro" id="IPR002716">
    <property type="entry name" value="PIN_dom"/>
</dbReference>
<dbReference type="PANTHER" id="PTHR33653:SF1">
    <property type="entry name" value="RIBONUCLEASE VAPC2"/>
    <property type="match status" value="1"/>
</dbReference>
<feature type="domain" description="PIN" evidence="9">
    <location>
        <begin position="2"/>
        <end position="120"/>
    </location>
</feature>
<evidence type="ECO:0000259" key="9">
    <source>
        <dbReference type="Pfam" id="PF01850"/>
    </source>
</evidence>
<dbReference type="Gene3D" id="3.40.50.1010">
    <property type="entry name" value="5'-nuclease"/>
    <property type="match status" value="1"/>
</dbReference>